<organism evidence="2 3">
    <name type="scientific">Kalanchoe fedtschenkoi</name>
    <name type="common">Lavender scallops</name>
    <name type="synonym">South American air plant</name>
    <dbReference type="NCBI Taxonomy" id="63787"/>
    <lineage>
        <taxon>Eukaryota</taxon>
        <taxon>Viridiplantae</taxon>
        <taxon>Streptophyta</taxon>
        <taxon>Embryophyta</taxon>
        <taxon>Tracheophyta</taxon>
        <taxon>Spermatophyta</taxon>
        <taxon>Magnoliopsida</taxon>
        <taxon>eudicotyledons</taxon>
        <taxon>Gunneridae</taxon>
        <taxon>Pentapetalae</taxon>
        <taxon>Saxifragales</taxon>
        <taxon>Crassulaceae</taxon>
        <taxon>Kalanchoe</taxon>
    </lineage>
</organism>
<dbReference type="OMA" id="FDWRSHD"/>
<feature type="region of interest" description="Disordered" evidence="1">
    <location>
        <begin position="217"/>
        <end position="239"/>
    </location>
</feature>
<proteinExistence type="predicted"/>
<sequence>MGGDCGSWPHQWHIDGQSPDFNSKSAWTQPYVGLHKHLSNYMDPLHDDTKRSFSVSALAEPPQPRVGHAETHGWLHRLPNFRQAMFPTPDSVCKEQSFIEPQENGKKDENPAALPQLQQKQFLVFDQTGDQTTMIFSSGVGAPPVRYLSPWKKMQAEASAFYPELEGGKEPMMGNPDTILLDSFIDMNKFDNDHESDVQIEMHEDTEELNALMYSDDETDSDDEDEVNSTGHSPSTLTSNQKHYELTGIIEEVASSDEVPKKRQKLFNGGRGIAQTEGHITLNHGTFAFDDDTESHCGSGRVCDSGETISLCGKKRARKDLVRETVRTLQSLVPGGKGATPIEVIDEAINFLISLKLKVNSLGFDSM</sequence>
<dbReference type="Proteomes" id="UP000594263">
    <property type="component" value="Unplaced"/>
</dbReference>
<evidence type="ECO:0000313" key="2">
    <source>
        <dbReference type="EnsemblPlants" id="Kaladp0089s0065.1.v1.1.CDS.1"/>
    </source>
</evidence>
<evidence type="ECO:0000256" key="1">
    <source>
        <dbReference type="SAM" id="MobiDB-lite"/>
    </source>
</evidence>
<name>A0A7N1A5E5_KALFE</name>
<protein>
    <submittedName>
        <fullName evidence="2">Uncharacterized protein</fullName>
    </submittedName>
</protein>
<feature type="compositionally biased region" description="Acidic residues" evidence="1">
    <location>
        <begin position="217"/>
        <end position="227"/>
    </location>
</feature>
<dbReference type="AlphaFoldDB" id="A0A7N1A5E5"/>
<feature type="region of interest" description="Disordered" evidence="1">
    <location>
        <begin position="1"/>
        <end position="20"/>
    </location>
</feature>
<feature type="compositionally biased region" description="Polar residues" evidence="1">
    <location>
        <begin position="228"/>
        <end position="239"/>
    </location>
</feature>
<dbReference type="PANTHER" id="PTHR36066:SF2">
    <property type="entry name" value="TRANSCRIPTION FACTOR BHLH145"/>
    <property type="match status" value="1"/>
</dbReference>
<dbReference type="EnsemblPlants" id="Kaladp0089s0065.1.v1.1">
    <property type="protein sequence ID" value="Kaladp0089s0065.1.v1.1.CDS.1"/>
    <property type="gene ID" value="Kaladp0089s0065.v1.1"/>
</dbReference>
<keyword evidence="3" id="KW-1185">Reference proteome</keyword>
<evidence type="ECO:0000313" key="3">
    <source>
        <dbReference type="Proteomes" id="UP000594263"/>
    </source>
</evidence>
<reference evidence="2" key="1">
    <citation type="submission" date="2021-01" db="UniProtKB">
        <authorList>
            <consortium name="EnsemblPlants"/>
        </authorList>
    </citation>
    <scope>IDENTIFICATION</scope>
</reference>
<accession>A0A7N1A5E5</accession>
<dbReference type="InterPro" id="IPR037546">
    <property type="entry name" value="SAC51-like"/>
</dbReference>
<dbReference type="PANTHER" id="PTHR36066">
    <property type="entry name" value="TRANSCRIPTION FACTOR BHLH145"/>
    <property type="match status" value="1"/>
</dbReference>
<dbReference type="Gramene" id="Kaladp0089s0065.1.v1.1">
    <property type="protein sequence ID" value="Kaladp0089s0065.1.v1.1.CDS.1"/>
    <property type="gene ID" value="Kaladp0089s0065.v1.1"/>
</dbReference>